<protein>
    <submittedName>
        <fullName evidence="1">Uncharacterized protein</fullName>
    </submittedName>
</protein>
<name>A0A2U3AKJ0_9BACL</name>
<sequence>MEQINQNYTSIINRISRDLGIIASYDKDLNALKNFQSEHQKIRKRVTDLFDLAFKSIDKNEIETADDIVSLTSYQNIYCVYSFEPTIKYRHFYRNDLPIIESLRSLFELLCDLHFIETHRNLNSKIQIQLAKSYEQMAHCFLTIYYDGFDKSATIREQVVPVVRNFIQSAKAKYTLVDESPFA</sequence>
<reference evidence="1 2" key="1">
    <citation type="submission" date="2018-05" db="EMBL/GenBank/DDBJ databases">
        <title>Kurthia sibirica genome sequence.</title>
        <authorList>
            <person name="Maclea K.S."/>
            <person name="Goen A.E."/>
        </authorList>
    </citation>
    <scope>NUCLEOTIDE SEQUENCE [LARGE SCALE GENOMIC DNA]</scope>
    <source>
        <strain evidence="1 2">ATCC 49154</strain>
    </source>
</reference>
<accession>A0A2U3AKJ0</accession>
<proteinExistence type="predicted"/>
<dbReference type="AlphaFoldDB" id="A0A2U3AKJ0"/>
<organism evidence="1 2">
    <name type="scientific">Kurthia sibirica</name>
    <dbReference type="NCBI Taxonomy" id="202750"/>
    <lineage>
        <taxon>Bacteria</taxon>
        <taxon>Bacillati</taxon>
        <taxon>Bacillota</taxon>
        <taxon>Bacilli</taxon>
        <taxon>Bacillales</taxon>
        <taxon>Caryophanaceae</taxon>
        <taxon>Kurthia</taxon>
    </lineage>
</organism>
<keyword evidence="2" id="KW-1185">Reference proteome</keyword>
<gene>
    <name evidence="1" type="ORF">DEX24_10650</name>
</gene>
<dbReference type="Proteomes" id="UP000245938">
    <property type="component" value="Unassembled WGS sequence"/>
</dbReference>
<evidence type="ECO:0000313" key="2">
    <source>
        <dbReference type="Proteomes" id="UP000245938"/>
    </source>
</evidence>
<dbReference type="EMBL" id="QFVR01000013">
    <property type="protein sequence ID" value="PWI25024.1"/>
    <property type="molecule type" value="Genomic_DNA"/>
</dbReference>
<dbReference type="RefSeq" id="WP_109306420.1">
    <property type="nucleotide sequence ID" value="NZ_BJUF01000004.1"/>
</dbReference>
<evidence type="ECO:0000313" key="1">
    <source>
        <dbReference type="EMBL" id="PWI25024.1"/>
    </source>
</evidence>
<comment type="caution">
    <text evidence="1">The sequence shown here is derived from an EMBL/GenBank/DDBJ whole genome shotgun (WGS) entry which is preliminary data.</text>
</comment>